<dbReference type="PANTHER" id="PTHR36456:SF1">
    <property type="entry name" value="UPF0232 PROTEIN SCO3875"/>
    <property type="match status" value="1"/>
</dbReference>
<name>A0A9X7I9S1_9BIFI</name>
<dbReference type="GeneID" id="95681189"/>
<evidence type="ECO:0000313" key="1">
    <source>
        <dbReference type="EMBL" id="APW18087.1"/>
    </source>
</evidence>
<protein>
    <submittedName>
        <fullName evidence="2">DUF721 domain-containing protein</fullName>
    </submittedName>
    <submittedName>
        <fullName evidence="1">RNA-binding protein</fullName>
    </submittedName>
</protein>
<reference evidence="2 4" key="3">
    <citation type="submission" date="2017-09" db="EMBL/GenBank/DDBJ databases">
        <title>Bacterial strain isolated from the female urinary microbiota.</title>
        <authorList>
            <person name="Thomas-White K."/>
            <person name="Kumar N."/>
            <person name="Forster S."/>
            <person name="Putonti C."/>
            <person name="Lawley T."/>
            <person name="Wolfe A.J."/>
        </authorList>
    </citation>
    <scope>NUCLEOTIDE SEQUENCE [LARGE SCALE GENOMIC DNA]</scope>
    <source>
        <strain evidence="2 4">UMB0411</strain>
    </source>
</reference>
<accession>A0A9X7I9S1</accession>
<dbReference type="RefSeq" id="WP_004109579.1">
    <property type="nucleotide sequence ID" value="NZ_CP019058.1"/>
</dbReference>
<dbReference type="Pfam" id="PF05258">
    <property type="entry name" value="DciA"/>
    <property type="match status" value="1"/>
</dbReference>
<reference evidence="1" key="4">
    <citation type="journal article" date="2021" name="Pathogens">
        <title>Discrimination of Gardnerella Species by Combining MALDI-TOF Protein Profile, Chaperonin cpn60 Sequences, and Phenotypic Characteristics.</title>
        <authorList>
            <person name="Bulavaite A."/>
            <person name="Maier T."/>
            <person name="Pleckaityte M."/>
        </authorList>
    </citation>
    <scope>NUCLEOTIDE SEQUENCE</scope>
    <source>
        <strain evidence="1">GV37</strain>
    </source>
</reference>
<dbReference type="Proteomes" id="UP000235293">
    <property type="component" value="Unassembled WGS sequence"/>
</dbReference>
<evidence type="ECO:0000313" key="4">
    <source>
        <dbReference type="Proteomes" id="UP000235293"/>
    </source>
</evidence>
<dbReference type="AlphaFoldDB" id="A0A9X7I9S1"/>
<dbReference type="EMBL" id="PNGY01000001">
    <property type="protein sequence ID" value="PMC55368.1"/>
    <property type="molecule type" value="Genomic_DNA"/>
</dbReference>
<evidence type="ECO:0000313" key="3">
    <source>
        <dbReference type="Proteomes" id="UP000186260"/>
    </source>
</evidence>
<organism evidence="2 4">
    <name type="scientific">Gardnerella swidsinskii</name>
    <dbReference type="NCBI Taxonomy" id="2792979"/>
    <lineage>
        <taxon>Bacteria</taxon>
        <taxon>Bacillati</taxon>
        <taxon>Actinomycetota</taxon>
        <taxon>Actinomycetes</taxon>
        <taxon>Bifidobacteriales</taxon>
        <taxon>Bifidobacteriaceae</taxon>
        <taxon>Gardnerella</taxon>
    </lineage>
</organism>
<gene>
    <name evidence="1" type="ORF">BVL65_00210</name>
    <name evidence="2" type="ORF">CJ213_04610</name>
</gene>
<keyword evidence="3" id="KW-1185">Reference proteome</keyword>
<dbReference type="EMBL" id="CP019058">
    <property type="protein sequence ID" value="APW18087.1"/>
    <property type="molecule type" value="Genomic_DNA"/>
</dbReference>
<proteinExistence type="predicted"/>
<reference evidence="1" key="2">
    <citation type="submission" date="2017-01" db="EMBL/GenBank/DDBJ databases">
        <authorList>
            <person name="Timinskas A."/>
        </authorList>
    </citation>
    <scope>NUCLEOTIDE SEQUENCE</scope>
    <source>
        <strain evidence="1">GV37</strain>
    </source>
</reference>
<dbReference type="Proteomes" id="UP000186260">
    <property type="component" value="Chromosome"/>
</dbReference>
<dbReference type="PANTHER" id="PTHR36456">
    <property type="entry name" value="UPF0232 PROTEIN SCO3875"/>
    <property type="match status" value="1"/>
</dbReference>
<dbReference type="InterPro" id="IPR007922">
    <property type="entry name" value="DciA-like"/>
</dbReference>
<evidence type="ECO:0000313" key="2">
    <source>
        <dbReference type="EMBL" id="PMC55368.1"/>
    </source>
</evidence>
<sequence length="155" mass="17581">MIPVNILLKIDTRKLPAIIFDPINRKAERENNREKNAEQAWENFGKPGRDPKSFCGILKNFASESNWNSQLSIAKLRSSWHKVVGESIAKHCEISQVVNGVLIVRAQSTVWATQLSYLIPQLKEKINNNLENIEIKEIKVIGPTTSGLGFLRNKF</sequence>
<reference evidence="3" key="1">
    <citation type="submission" date="2017-01" db="EMBL/GenBank/DDBJ databases">
        <title>Gardnerella vaginalis bacteremia associated with severe acute encephalopathy in a young female patient: Case Report and characterization of the isolate.</title>
        <authorList>
            <person name="Tankovic J."/>
            <person name="Timinskas A."/>
            <person name="Zilnyte M."/>
            <person name="Janulaitiene M."/>
            <person name="Zvirbliene A."/>
            <person name="Pleckaityte M."/>
        </authorList>
    </citation>
    <scope>NUCLEOTIDE SEQUENCE [LARGE SCALE GENOMIC DNA]</scope>
    <source>
        <strain evidence="3">GV37</strain>
    </source>
</reference>